<protein>
    <recommendedName>
        <fullName evidence="1">ORC1/DEAH AAA+ ATPase domain-containing protein</fullName>
    </recommendedName>
</protein>
<organism evidence="2 3">
    <name type="scientific">Agathobacter rectalis</name>
    <dbReference type="NCBI Taxonomy" id="39491"/>
    <lineage>
        <taxon>Bacteria</taxon>
        <taxon>Bacillati</taxon>
        <taxon>Bacillota</taxon>
        <taxon>Clostridia</taxon>
        <taxon>Lachnospirales</taxon>
        <taxon>Lachnospiraceae</taxon>
        <taxon>Agathobacter</taxon>
    </lineage>
</organism>
<sequence length="538" mass="61633">MEKKKYYVECEEGASQYDEYDLTNQNIVSACYVKAKVKEDEGNLYIEALPYPREEKDIYRAYSRSFASYSYDSIKKMTKLEKMLQVGMLKEIRFPLPFHSELEFSFYNALLVSYRHRKRCSVYDKNINYMAENKENEMTSVLYGDSSDATNAGFSLIGYSGCGKSSAISTLVSHYPQVIMHDDGDDGYFPQITYLVVNCIANSNFSALYEGIGDAIDKAFGNAQPVYAMEIKKTTGLGNKAEKVRNFIELFGVGIIIFDEIQLIDFEHTKENTFDSLLTLANRTKVAIAVVGTEEARDKMFHELRTARRVGTMINGNRYCENREFFEYLVEQIFKYQWFKEPVEVTYEIIDALYDVTKGIIDQLVSIYSCMNIEAITSRKKIEINAEFIHHVADKYYPGIQDVIGSIGCNEDALELEEIRKNADMRINKLMDEAKQEQGMKKIKENSTAKPSVSLHNVAANIRIIYDDYTDSQIEDAYNKVICKASSNGKNEKEITRMVVETLQKLPKKHVAKNKMPKPDIQHMRSVLELENADDSNS</sequence>
<dbReference type="InterPro" id="IPR049945">
    <property type="entry name" value="AAA_22"/>
</dbReference>
<dbReference type="Proteomes" id="UP000286181">
    <property type="component" value="Unassembled WGS sequence"/>
</dbReference>
<dbReference type="Pfam" id="PF13401">
    <property type="entry name" value="AAA_22"/>
    <property type="match status" value="1"/>
</dbReference>
<dbReference type="AlphaFoldDB" id="A0A415IA74"/>
<dbReference type="EMBL" id="QROF01000006">
    <property type="protein sequence ID" value="RHL04422.1"/>
    <property type="molecule type" value="Genomic_DNA"/>
</dbReference>
<proteinExistence type="predicted"/>
<accession>A0A415IA74</accession>
<dbReference type="SUPFAM" id="SSF52540">
    <property type="entry name" value="P-loop containing nucleoside triphosphate hydrolases"/>
    <property type="match status" value="1"/>
</dbReference>
<dbReference type="GO" id="GO:0016887">
    <property type="term" value="F:ATP hydrolysis activity"/>
    <property type="evidence" value="ECO:0007669"/>
    <property type="project" value="InterPro"/>
</dbReference>
<dbReference type="RefSeq" id="WP_118372007.1">
    <property type="nucleotide sequence ID" value="NZ_QROF01000006.1"/>
</dbReference>
<reference evidence="2 3" key="1">
    <citation type="submission" date="2018-08" db="EMBL/GenBank/DDBJ databases">
        <title>A genome reference for cultivated species of the human gut microbiota.</title>
        <authorList>
            <person name="Zou Y."/>
            <person name="Xue W."/>
            <person name="Luo G."/>
        </authorList>
    </citation>
    <scope>NUCLEOTIDE SEQUENCE [LARGE SCALE GENOMIC DNA]</scope>
    <source>
        <strain evidence="2 3">AF39-14AC</strain>
    </source>
</reference>
<evidence type="ECO:0000313" key="3">
    <source>
        <dbReference type="Proteomes" id="UP000286181"/>
    </source>
</evidence>
<dbReference type="InterPro" id="IPR027417">
    <property type="entry name" value="P-loop_NTPase"/>
</dbReference>
<comment type="caution">
    <text evidence="2">The sequence shown here is derived from an EMBL/GenBank/DDBJ whole genome shotgun (WGS) entry which is preliminary data.</text>
</comment>
<evidence type="ECO:0000313" key="2">
    <source>
        <dbReference type="EMBL" id="RHL04422.1"/>
    </source>
</evidence>
<name>A0A415IA74_9FIRM</name>
<dbReference type="Gene3D" id="3.40.50.300">
    <property type="entry name" value="P-loop containing nucleotide triphosphate hydrolases"/>
    <property type="match status" value="1"/>
</dbReference>
<feature type="domain" description="ORC1/DEAH AAA+ ATPase" evidence="1">
    <location>
        <begin position="155"/>
        <end position="299"/>
    </location>
</feature>
<gene>
    <name evidence="2" type="ORF">DW038_08285</name>
</gene>
<evidence type="ECO:0000259" key="1">
    <source>
        <dbReference type="Pfam" id="PF13401"/>
    </source>
</evidence>